<dbReference type="EMBL" id="HM133903">
    <property type="protein sequence ID" value="ADY76742.1"/>
    <property type="molecule type" value="Genomic_DNA"/>
</dbReference>
<organismHost>
    <name type="scientific">Capra hircus</name>
    <name type="common">Goat</name>
    <dbReference type="NCBI Taxonomy" id="9925"/>
</organismHost>
<proteinExistence type="predicted"/>
<name>F1AX75_ORFV</name>
<dbReference type="Proteomes" id="UP000103309">
    <property type="component" value="Segment"/>
</dbReference>
<sequence>MRPLSTSRITRTPCSFSRIWNTFLPCTTMSPTSTSFSDMRLMMLLSVSGVFVIGEAESSRKGTRVLFLITIMSSPVLFPKMLCASSTTKTEFSYLQRPL</sequence>
<evidence type="ECO:0000313" key="1">
    <source>
        <dbReference type="EMBL" id="ADY76742.1"/>
    </source>
</evidence>
<organismHost>
    <name type="scientific">Ovis aries</name>
    <name type="common">Sheep</name>
    <dbReference type="NCBI Taxonomy" id="9940"/>
</organismHost>
<reference evidence="1 2" key="1">
    <citation type="submission" date="2010-04" db="EMBL/GenBank/DDBJ databases">
        <title>Novel immune-modulators identified by a rapid, functional screen of the Parapox virus genome.</title>
        <authorList>
            <person name="McGuire M.J."/>
            <person name="Sykes K.F."/>
            <person name="Johnston S.A."/>
        </authorList>
    </citation>
    <scope>NUCLEOTIDE SEQUENCE [LARGE SCALE GENOMIC DNA]</scope>
    <source>
        <strain evidence="1">D1701</strain>
    </source>
</reference>
<protein>
    <submittedName>
        <fullName evidence="1">PP68</fullName>
    </submittedName>
</protein>
<accession>F1AX75</accession>
<evidence type="ECO:0000313" key="2">
    <source>
        <dbReference type="Proteomes" id="UP000103309"/>
    </source>
</evidence>
<organismHost>
    <name type="scientific">Homo sapiens</name>
    <name type="common">Human</name>
    <dbReference type="NCBI Taxonomy" id="9606"/>
</organismHost>
<organism evidence="1 2">
    <name type="scientific">Orf virus</name>
    <name type="common">ORFV</name>
    <dbReference type="NCBI Taxonomy" id="10258"/>
    <lineage>
        <taxon>Viruses</taxon>
        <taxon>Varidnaviria</taxon>
        <taxon>Bamfordvirae</taxon>
        <taxon>Nucleocytoviricota</taxon>
        <taxon>Pokkesviricetes</taxon>
        <taxon>Chitovirales</taxon>
        <taxon>Poxviridae</taxon>
        <taxon>Chordopoxvirinae</taxon>
        <taxon>Parapoxvirus</taxon>
        <taxon>Parapoxvirus orf</taxon>
    </lineage>
</organism>